<sequence>MTQVIQTSEQQFYLAKLLRFSYEIVCKPGAQNKVADALSRNHDPPSQCLIITVPHWDFLQQLKNDLKNDASFQELLNNIQ</sequence>
<dbReference type="GO" id="GO:0003964">
    <property type="term" value="F:RNA-directed DNA polymerase activity"/>
    <property type="evidence" value="ECO:0007669"/>
    <property type="project" value="UniProtKB-KW"/>
</dbReference>
<accession>A0A392T4S8</accession>
<name>A0A392T4S8_9FABA</name>
<protein>
    <submittedName>
        <fullName evidence="1">RNA-directed DNA polymerase (Reverse transcriptase)</fullName>
    </submittedName>
</protein>
<organism evidence="1 2">
    <name type="scientific">Trifolium medium</name>
    <dbReference type="NCBI Taxonomy" id="97028"/>
    <lineage>
        <taxon>Eukaryota</taxon>
        <taxon>Viridiplantae</taxon>
        <taxon>Streptophyta</taxon>
        <taxon>Embryophyta</taxon>
        <taxon>Tracheophyta</taxon>
        <taxon>Spermatophyta</taxon>
        <taxon>Magnoliopsida</taxon>
        <taxon>eudicotyledons</taxon>
        <taxon>Gunneridae</taxon>
        <taxon>Pentapetalae</taxon>
        <taxon>rosids</taxon>
        <taxon>fabids</taxon>
        <taxon>Fabales</taxon>
        <taxon>Fabaceae</taxon>
        <taxon>Papilionoideae</taxon>
        <taxon>50 kb inversion clade</taxon>
        <taxon>NPAAA clade</taxon>
        <taxon>Hologalegina</taxon>
        <taxon>IRL clade</taxon>
        <taxon>Trifolieae</taxon>
        <taxon>Trifolium</taxon>
    </lineage>
</organism>
<proteinExistence type="predicted"/>
<evidence type="ECO:0000313" key="1">
    <source>
        <dbReference type="EMBL" id="MCI55514.1"/>
    </source>
</evidence>
<reference evidence="1 2" key="1">
    <citation type="journal article" date="2018" name="Front. Plant Sci.">
        <title>Red Clover (Trifolium pratense) and Zigzag Clover (T. medium) - A Picture of Genomic Similarities and Differences.</title>
        <authorList>
            <person name="Dluhosova J."/>
            <person name="Istvanek J."/>
            <person name="Nedelnik J."/>
            <person name="Repkova J."/>
        </authorList>
    </citation>
    <scope>NUCLEOTIDE SEQUENCE [LARGE SCALE GENOMIC DNA]</scope>
    <source>
        <strain evidence="2">cv. 10/8</strain>
        <tissue evidence="1">Leaf</tissue>
    </source>
</reference>
<feature type="non-terminal residue" evidence="1">
    <location>
        <position position="80"/>
    </location>
</feature>
<dbReference type="EMBL" id="LXQA010497634">
    <property type="protein sequence ID" value="MCI55514.1"/>
    <property type="molecule type" value="Genomic_DNA"/>
</dbReference>
<dbReference type="Proteomes" id="UP000265520">
    <property type="component" value="Unassembled WGS sequence"/>
</dbReference>
<comment type="caution">
    <text evidence="1">The sequence shown here is derived from an EMBL/GenBank/DDBJ whole genome shotgun (WGS) entry which is preliminary data.</text>
</comment>
<keyword evidence="1" id="KW-0695">RNA-directed DNA polymerase</keyword>
<evidence type="ECO:0000313" key="2">
    <source>
        <dbReference type="Proteomes" id="UP000265520"/>
    </source>
</evidence>
<keyword evidence="2" id="KW-1185">Reference proteome</keyword>
<keyword evidence="1" id="KW-0808">Transferase</keyword>
<keyword evidence="1" id="KW-0548">Nucleotidyltransferase</keyword>
<dbReference type="AlphaFoldDB" id="A0A392T4S8"/>